<keyword evidence="5" id="KW-1000">Mitochondrion outer membrane</keyword>
<evidence type="ECO:0000256" key="11">
    <source>
        <dbReference type="ARBA" id="ARBA00068548"/>
    </source>
</evidence>
<dbReference type="GO" id="GO:0005742">
    <property type="term" value="C:mitochondrial outer membrane translocase complex"/>
    <property type="evidence" value="ECO:0007669"/>
    <property type="project" value="InterPro"/>
</dbReference>
<gene>
    <name evidence="15" type="ORF">B0A52_09546</name>
</gene>
<dbReference type="GO" id="GO:0006605">
    <property type="term" value="P:protein targeting"/>
    <property type="evidence" value="ECO:0007669"/>
    <property type="project" value="InterPro"/>
</dbReference>
<evidence type="ECO:0000313" key="16">
    <source>
        <dbReference type="Proteomes" id="UP000288859"/>
    </source>
</evidence>
<dbReference type="Pfam" id="PF02064">
    <property type="entry name" value="MAS20"/>
    <property type="match status" value="1"/>
</dbReference>
<comment type="subcellular location">
    <subcellularLocation>
        <location evidence="1">Mitochondrion outer membrane</location>
        <topology evidence="1">Single-pass membrane protein</topology>
    </subcellularLocation>
</comment>
<evidence type="ECO:0000256" key="7">
    <source>
        <dbReference type="ARBA" id="ARBA00022989"/>
    </source>
</evidence>
<keyword evidence="7" id="KW-1133">Transmembrane helix</keyword>
<keyword evidence="4" id="KW-0812">Transmembrane</keyword>
<sequence>MVQTSTVVTISVGTVLTGVLGKFRTLAAFWVLSTAIAIPTFVVITVESNAPTAYAAYFDYKRRNDVNFRKALKRESKRQARVAREEAEIQGKQQREEIKNAVQEAIEEGFPTDIEEREAFFMQQIAQGETLAGDGSDPVAAALCFYKGLKVYPEPSSLIGIYDNTVPKEILEILAQMVAQDKSLKVGSFGAGREGSPSDGPGVE</sequence>
<evidence type="ECO:0000256" key="4">
    <source>
        <dbReference type="ARBA" id="ARBA00022692"/>
    </source>
</evidence>
<dbReference type="PRINTS" id="PR00351">
    <property type="entry name" value="OM20RECEPTOR"/>
</dbReference>
<keyword evidence="3" id="KW-0813">Transport</keyword>
<dbReference type="GO" id="GO:0016031">
    <property type="term" value="P:tRNA import into mitochondrion"/>
    <property type="evidence" value="ECO:0007669"/>
    <property type="project" value="TreeGrafter"/>
</dbReference>
<dbReference type="FunFam" id="1.20.960.10:FF:000002">
    <property type="entry name" value="Mitochondrial import receptor subunit TOM20"/>
    <property type="match status" value="1"/>
</dbReference>
<name>A0A438MT02_EXOME</name>
<comment type="similarity">
    <text evidence="2">Belongs to the Tom20 family.</text>
</comment>
<keyword evidence="9" id="KW-0472">Membrane</keyword>
<dbReference type="Gene3D" id="1.20.960.10">
    <property type="entry name" value="Mitochondrial outer membrane translocase complex, subunit Tom20 domain"/>
    <property type="match status" value="1"/>
</dbReference>
<evidence type="ECO:0000256" key="1">
    <source>
        <dbReference type="ARBA" id="ARBA00004572"/>
    </source>
</evidence>
<keyword evidence="6" id="KW-0653">Protein transport</keyword>
<dbReference type="PANTHER" id="PTHR12430:SF0">
    <property type="entry name" value="TRANSLOCASE OF OUTER MITOCHONDRIAL MEMBRANE 20"/>
    <property type="match status" value="1"/>
</dbReference>
<dbReference type="GO" id="GO:0030150">
    <property type="term" value="P:protein import into mitochondrial matrix"/>
    <property type="evidence" value="ECO:0007669"/>
    <property type="project" value="TreeGrafter"/>
</dbReference>
<dbReference type="SUPFAM" id="SSF47157">
    <property type="entry name" value="Mitochondrial import receptor subunit Tom20"/>
    <property type="match status" value="1"/>
</dbReference>
<feature type="coiled-coil region" evidence="14">
    <location>
        <begin position="77"/>
        <end position="104"/>
    </location>
</feature>
<dbReference type="AlphaFoldDB" id="A0A438MT02"/>
<dbReference type="OrthoDB" id="2154253at2759"/>
<dbReference type="EMBL" id="NAJM01000055">
    <property type="protein sequence ID" value="RVX66816.1"/>
    <property type="molecule type" value="Genomic_DNA"/>
</dbReference>
<evidence type="ECO:0000256" key="13">
    <source>
        <dbReference type="ARBA" id="ARBA00080405"/>
    </source>
</evidence>
<evidence type="ECO:0000256" key="14">
    <source>
        <dbReference type="SAM" id="Coils"/>
    </source>
</evidence>
<evidence type="ECO:0000256" key="10">
    <source>
        <dbReference type="ARBA" id="ARBA00042705"/>
    </source>
</evidence>
<keyword evidence="8" id="KW-0496">Mitochondrion</keyword>
<comment type="caution">
    <text evidence="15">The sequence shown here is derived from an EMBL/GenBank/DDBJ whole genome shotgun (WGS) entry which is preliminary data.</text>
</comment>
<protein>
    <recommendedName>
        <fullName evidence="11">Mitochondrial import receptor subunit TOM20</fullName>
    </recommendedName>
    <alternativeName>
        <fullName evidence="10">Mitochondrial 20 kDa outer membrane protein</fullName>
    </alternativeName>
    <alternativeName>
        <fullName evidence="12">Mitochondrial import receptor subunit tom20</fullName>
    </alternativeName>
    <alternativeName>
        <fullName evidence="13">Translocase of outer membrane 20 kDa subunit</fullName>
    </alternativeName>
</protein>
<keyword evidence="14" id="KW-0175">Coiled coil</keyword>
<dbReference type="InterPro" id="IPR002056">
    <property type="entry name" value="MAS20"/>
</dbReference>
<dbReference type="PANTHER" id="PTHR12430">
    <property type="entry name" value="MITOCHONDRIAL IMPORT RECEPTOR SUBUNIT TOM20"/>
    <property type="match status" value="1"/>
</dbReference>
<evidence type="ECO:0000256" key="6">
    <source>
        <dbReference type="ARBA" id="ARBA00022927"/>
    </source>
</evidence>
<dbReference type="InterPro" id="IPR023392">
    <property type="entry name" value="Tom20_dom_sf"/>
</dbReference>
<dbReference type="GO" id="GO:0006886">
    <property type="term" value="P:intracellular protein transport"/>
    <property type="evidence" value="ECO:0007669"/>
    <property type="project" value="InterPro"/>
</dbReference>
<accession>A0A438MT02</accession>
<evidence type="ECO:0000256" key="3">
    <source>
        <dbReference type="ARBA" id="ARBA00022448"/>
    </source>
</evidence>
<reference evidence="15 16" key="1">
    <citation type="submission" date="2017-03" db="EMBL/GenBank/DDBJ databases">
        <title>Genomes of endolithic fungi from Antarctica.</title>
        <authorList>
            <person name="Coleine C."/>
            <person name="Masonjones S."/>
            <person name="Stajich J.E."/>
        </authorList>
    </citation>
    <scope>NUCLEOTIDE SEQUENCE [LARGE SCALE GENOMIC DNA]</scope>
    <source>
        <strain evidence="15 16">CCFEE 6314</strain>
    </source>
</reference>
<evidence type="ECO:0000256" key="9">
    <source>
        <dbReference type="ARBA" id="ARBA00023136"/>
    </source>
</evidence>
<proteinExistence type="inferred from homology"/>
<evidence type="ECO:0000256" key="5">
    <source>
        <dbReference type="ARBA" id="ARBA00022787"/>
    </source>
</evidence>
<organism evidence="15 16">
    <name type="scientific">Exophiala mesophila</name>
    <name type="common">Black yeast-like fungus</name>
    <dbReference type="NCBI Taxonomy" id="212818"/>
    <lineage>
        <taxon>Eukaryota</taxon>
        <taxon>Fungi</taxon>
        <taxon>Dikarya</taxon>
        <taxon>Ascomycota</taxon>
        <taxon>Pezizomycotina</taxon>
        <taxon>Eurotiomycetes</taxon>
        <taxon>Chaetothyriomycetidae</taxon>
        <taxon>Chaetothyriales</taxon>
        <taxon>Herpotrichiellaceae</taxon>
        <taxon>Exophiala</taxon>
    </lineage>
</organism>
<dbReference type="GO" id="GO:0030943">
    <property type="term" value="F:mitochondrion targeting sequence binding"/>
    <property type="evidence" value="ECO:0007669"/>
    <property type="project" value="TreeGrafter"/>
</dbReference>
<evidence type="ECO:0000256" key="12">
    <source>
        <dbReference type="ARBA" id="ARBA00073975"/>
    </source>
</evidence>
<dbReference type="VEuPathDB" id="FungiDB:PV10_04992"/>
<evidence type="ECO:0000313" key="15">
    <source>
        <dbReference type="EMBL" id="RVX66816.1"/>
    </source>
</evidence>
<evidence type="ECO:0000256" key="8">
    <source>
        <dbReference type="ARBA" id="ARBA00023128"/>
    </source>
</evidence>
<dbReference type="Proteomes" id="UP000288859">
    <property type="component" value="Unassembled WGS sequence"/>
</dbReference>
<evidence type="ECO:0000256" key="2">
    <source>
        <dbReference type="ARBA" id="ARBA00005792"/>
    </source>
</evidence>
<dbReference type="GO" id="GO:0008320">
    <property type="term" value="F:protein transmembrane transporter activity"/>
    <property type="evidence" value="ECO:0007669"/>
    <property type="project" value="TreeGrafter"/>
</dbReference>